<name>A0ABN7EBX3_SPIIN</name>
<sequence>MSRPLPPPPPPPVRQHQRHYHSTLGTTLFLSTGVGGGGGRRLGLDLTNSGVARSVGNGPALAWHHGNPWTVVNPSLHGRCRMPESYGSHSNEAPSTASNLQYQLRSCGCLPPNIVITLSPPPSPMISGIFRPISRGAVHHIPDVREYLKFLHFLLTKENTWTVPTCYRRPPLRAMPLPSNPYDQIADPPSFSLGDHQTA</sequence>
<comment type="caution">
    <text evidence="2">The sequence shown here is derived from an EMBL/GenBank/DDBJ whole genome shotgun (WGS) entry which is preliminary data.</text>
</comment>
<feature type="region of interest" description="Disordered" evidence="1">
    <location>
        <begin position="178"/>
        <end position="199"/>
    </location>
</feature>
<keyword evidence="3" id="KW-1185">Reference proteome</keyword>
<feature type="region of interest" description="Disordered" evidence="1">
    <location>
        <begin position="1"/>
        <end position="20"/>
    </location>
</feature>
<protein>
    <submittedName>
        <fullName evidence="2">Uncharacterized protein</fullName>
    </submittedName>
</protein>
<proteinExistence type="predicted"/>
<dbReference type="Proteomes" id="UP001189122">
    <property type="component" value="Unassembled WGS sequence"/>
</dbReference>
<dbReference type="EMBL" id="CACRZD030000303">
    <property type="protein sequence ID" value="CAA6675411.1"/>
    <property type="molecule type" value="Genomic_DNA"/>
</dbReference>
<evidence type="ECO:0000256" key="1">
    <source>
        <dbReference type="SAM" id="MobiDB-lite"/>
    </source>
</evidence>
<organism evidence="2 3">
    <name type="scientific">Spirodela intermedia</name>
    <name type="common">Intermediate duckweed</name>
    <dbReference type="NCBI Taxonomy" id="51605"/>
    <lineage>
        <taxon>Eukaryota</taxon>
        <taxon>Viridiplantae</taxon>
        <taxon>Streptophyta</taxon>
        <taxon>Embryophyta</taxon>
        <taxon>Tracheophyta</taxon>
        <taxon>Spermatophyta</taxon>
        <taxon>Magnoliopsida</taxon>
        <taxon>Liliopsida</taxon>
        <taxon>Araceae</taxon>
        <taxon>Lemnoideae</taxon>
        <taxon>Spirodela</taxon>
    </lineage>
</organism>
<gene>
    <name evidence="2" type="ORF">SI7747_UN021753</name>
</gene>
<reference evidence="3" key="1">
    <citation type="journal article" date="2020" name="Sci. Rep.">
        <title>Chromosome-scale genome assembly for the duckweed Spirodela intermedia, integrating cytogenetic maps, PacBio and Oxford Nanopore libraries.</title>
        <authorList>
            <person name="Hoang P.T.N."/>
            <person name="Fiebig A."/>
            <person name="Novak P."/>
            <person name="Macas J."/>
            <person name="Cao H.X."/>
            <person name="Stepanenko A."/>
            <person name="Chen G."/>
            <person name="Borisjuk N."/>
            <person name="Scholz U."/>
            <person name="Schubert I."/>
        </authorList>
    </citation>
    <scope>NUCLEOTIDE SEQUENCE [LARGE SCALE GENOMIC DNA]</scope>
</reference>
<feature type="compositionally biased region" description="Pro residues" evidence="1">
    <location>
        <begin position="1"/>
        <end position="13"/>
    </location>
</feature>
<evidence type="ECO:0000313" key="3">
    <source>
        <dbReference type="Proteomes" id="UP001189122"/>
    </source>
</evidence>
<evidence type="ECO:0000313" key="2">
    <source>
        <dbReference type="EMBL" id="CAA6675411.1"/>
    </source>
</evidence>
<accession>A0ABN7EBX3</accession>